<evidence type="ECO:0000313" key="7">
    <source>
        <dbReference type="Proteomes" id="UP000276133"/>
    </source>
</evidence>
<comment type="subcellular location">
    <subcellularLocation>
        <location evidence="1">Membrane</location>
        <topology evidence="1">Multi-pass membrane protein</topology>
    </subcellularLocation>
</comment>
<evidence type="ECO:0000256" key="4">
    <source>
        <dbReference type="ARBA" id="ARBA00023136"/>
    </source>
</evidence>
<feature type="transmembrane region" description="Helical" evidence="5">
    <location>
        <begin position="161"/>
        <end position="182"/>
    </location>
</feature>
<evidence type="ECO:0000256" key="3">
    <source>
        <dbReference type="ARBA" id="ARBA00022989"/>
    </source>
</evidence>
<evidence type="ECO:0000256" key="2">
    <source>
        <dbReference type="ARBA" id="ARBA00022692"/>
    </source>
</evidence>
<dbReference type="AlphaFoldDB" id="A0A3M7QMC4"/>
<dbReference type="EMBL" id="REGN01005694">
    <property type="protein sequence ID" value="RNA12429.1"/>
    <property type="molecule type" value="Genomic_DNA"/>
</dbReference>
<evidence type="ECO:0000256" key="5">
    <source>
        <dbReference type="SAM" id="Phobius"/>
    </source>
</evidence>
<feature type="transmembrane region" description="Helical" evidence="5">
    <location>
        <begin position="118"/>
        <end position="141"/>
    </location>
</feature>
<evidence type="ECO:0000256" key="1">
    <source>
        <dbReference type="ARBA" id="ARBA00004141"/>
    </source>
</evidence>
<dbReference type="PANTHER" id="PTHR10671">
    <property type="entry name" value="EPITHELIAL MEMBRANE PROTEIN-RELATED"/>
    <property type="match status" value="1"/>
</dbReference>
<gene>
    <name evidence="6" type="ORF">BpHYR1_037965</name>
</gene>
<dbReference type="InterPro" id="IPR050579">
    <property type="entry name" value="PMP-22/EMP/MP20-like"/>
</dbReference>
<accession>A0A3M7QMC4</accession>
<feature type="transmembrane region" description="Helical" evidence="5">
    <location>
        <begin position="89"/>
        <end position="111"/>
    </location>
</feature>
<dbReference type="Gene3D" id="1.20.140.150">
    <property type="match status" value="1"/>
</dbReference>
<sequence length="285" mass="32476">MDTLLLAYHMAKKISTALAILCSILALLLCWIGFSVPDWLFYEDEYMLKKKFGLWTFCYQNRESPYIYNCKSWRNAPDQIPDFLRTTQVLITMACILSTFSVIVGVLSLFFRKGYAKILPLVAGLLCLLTLILVLIALSVFGSDHALYAQNLAGKKYNRRYGYWIYVLVIIFLLVSTFAYPFSFISNSSKNNESIFQQKPVQNNFQGPYPSLGVGGNQPVNRSMDFVDTNSIQMNQNNFSNKFNVPPLINNFKNNNQYTSGEATNSGFGGSVFPNTQKYSQNFYY</sequence>
<dbReference type="Pfam" id="PF00822">
    <property type="entry name" value="PMP22_Claudin"/>
    <property type="match status" value="1"/>
</dbReference>
<protein>
    <recommendedName>
        <fullName evidence="8">Voltage-dependent calcium channel gamma-5 subunit</fullName>
    </recommendedName>
</protein>
<dbReference type="Proteomes" id="UP000276133">
    <property type="component" value="Unassembled WGS sequence"/>
</dbReference>
<dbReference type="InterPro" id="IPR004031">
    <property type="entry name" value="PMP22/EMP/MP20/Claudin"/>
</dbReference>
<dbReference type="OrthoDB" id="10028150at2759"/>
<comment type="caution">
    <text evidence="6">The sequence shown here is derived from an EMBL/GenBank/DDBJ whole genome shotgun (WGS) entry which is preliminary data.</text>
</comment>
<evidence type="ECO:0008006" key="8">
    <source>
        <dbReference type="Google" id="ProtNLM"/>
    </source>
</evidence>
<name>A0A3M7QMC4_BRAPC</name>
<keyword evidence="2 5" id="KW-0812">Transmembrane</keyword>
<keyword evidence="3 5" id="KW-1133">Transmembrane helix</keyword>
<organism evidence="6 7">
    <name type="scientific">Brachionus plicatilis</name>
    <name type="common">Marine rotifer</name>
    <name type="synonym">Brachionus muelleri</name>
    <dbReference type="NCBI Taxonomy" id="10195"/>
    <lineage>
        <taxon>Eukaryota</taxon>
        <taxon>Metazoa</taxon>
        <taxon>Spiralia</taxon>
        <taxon>Gnathifera</taxon>
        <taxon>Rotifera</taxon>
        <taxon>Eurotatoria</taxon>
        <taxon>Monogononta</taxon>
        <taxon>Pseudotrocha</taxon>
        <taxon>Ploima</taxon>
        <taxon>Brachionidae</taxon>
        <taxon>Brachionus</taxon>
    </lineage>
</organism>
<evidence type="ECO:0000313" key="6">
    <source>
        <dbReference type="EMBL" id="RNA12429.1"/>
    </source>
</evidence>
<keyword evidence="4 5" id="KW-0472">Membrane</keyword>
<reference evidence="6 7" key="1">
    <citation type="journal article" date="2018" name="Sci. Rep.">
        <title>Genomic signatures of local adaptation to the degree of environmental predictability in rotifers.</title>
        <authorList>
            <person name="Franch-Gras L."/>
            <person name="Hahn C."/>
            <person name="Garcia-Roger E.M."/>
            <person name="Carmona M.J."/>
            <person name="Serra M."/>
            <person name="Gomez A."/>
        </authorList>
    </citation>
    <scope>NUCLEOTIDE SEQUENCE [LARGE SCALE GENOMIC DNA]</scope>
    <source>
        <strain evidence="6">HYR1</strain>
    </source>
</reference>
<dbReference type="PANTHER" id="PTHR10671:SF108">
    <property type="entry name" value="CLAUDIN FAMILY PROTEIN-RELATED"/>
    <property type="match status" value="1"/>
</dbReference>
<dbReference type="GO" id="GO:0005886">
    <property type="term" value="C:plasma membrane"/>
    <property type="evidence" value="ECO:0007669"/>
    <property type="project" value="TreeGrafter"/>
</dbReference>
<proteinExistence type="predicted"/>
<keyword evidence="7" id="KW-1185">Reference proteome</keyword>